<evidence type="ECO:0000313" key="7">
    <source>
        <dbReference type="EMBL" id="KAG0666910.1"/>
    </source>
</evidence>
<dbReference type="InterPro" id="IPR023696">
    <property type="entry name" value="Ureohydrolase_dom_sf"/>
</dbReference>
<dbReference type="InterPro" id="IPR037138">
    <property type="entry name" value="His_deacetylse_dom_sf"/>
</dbReference>
<evidence type="ECO:0000256" key="3">
    <source>
        <dbReference type="ARBA" id="ARBA00022723"/>
    </source>
</evidence>
<evidence type="ECO:0000256" key="5">
    <source>
        <dbReference type="ARBA" id="ARBA00022833"/>
    </source>
</evidence>
<gene>
    <name evidence="7" type="ORF">C6P46_003620</name>
</gene>
<dbReference type="AlphaFoldDB" id="A0A9P7B8S6"/>
<dbReference type="SUPFAM" id="SSF52768">
    <property type="entry name" value="Arginase/deacetylase"/>
    <property type="match status" value="1"/>
</dbReference>
<evidence type="ECO:0000259" key="6">
    <source>
        <dbReference type="Pfam" id="PF00850"/>
    </source>
</evidence>
<dbReference type="CDD" id="cd10001">
    <property type="entry name" value="HDAC_classII_APAH"/>
    <property type="match status" value="1"/>
</dbReference>
<dbReference type="InterPro" id="IPR023801">
    <property type="entry name" value="His_deacetylse_dom"/>
</dbReference>
<comment type="cofactor">
    <cofactor evidence="1">
        <name>Zn(2+)</name>
        <dbReference type="ChEBI" id="CHEBI:29105"/>
    </cofactor>
</comment>
<dbReference type="Gene3D" id="3.40.800.20">
    <property type="entry name" value="Histone deacetylase domain"/>
    <property type="match status" value="1"/>
</dbReference>
<dbReference type="GO" id="GO:0046872">
    <property type="term" value="F:metal ion binding"/>
    <property type="evidence" value="ECO:0007669"/>
    <property type="project" value="UniProtKB-KW"/>
</dbReference>
<keyword evidence="5" id="KW-0862">Zinc</keyword>
<comment type="caution">
    <text evidence="7">The sequence shown here is derived from an EMBL/GenBank/DDBJ whole genome shotgun (WGS) entry which is preliminary data.</text>
</comment>
<protein>
    <recommendedName>
        <fullName evidence="6">Histone deacetylase domain-containing protein</fullName>
    </recommendedName>
</protein>
<dbReference type="EMBL" id="PUHQ01000003">
    <property type="protein sequence ID" value="KAG0666910.1"/>
    <property type="molecule type" value="Genomic_DNA"/>
</dbReference>
<accession>A0A9P7B8S6</accession>
<feature type="domain" description="Histone deacetylase" evidence="6">
    <location>
        <begin position="28"/>
        <end position="360"/>
    </location>
</feature>
<keyword evidence="3" id="KW-0479">Metal-binding</keyword>
<keyword evidence="8" id="KW-1185">Reference proteome</keyword>
<dbReference type="PRINTS" id="PR01270">
    <property type="entry name" value="HDASUPER"/>
</dbReference>
<dbReference type="GO" id="GO:0016787">
    <property type="term" value="F:hydrolase activity"/>
    <property type="evidence" value="ECO:0007669"/>
    <property type="project" value="UniProtKB-KW"/>
</dbReference>
<keyword evidence="4" id="KW-0378">Hydrolase</keyword>
<reference evidence="7 8" key="1">
    <citation type="submission" date="2020-11" db="EMBL/GenBank/DDBJ databases">
        <title>Kefir isolates.</title>
        <authorList>
            <person name="Marcisauskas S."/>
            <person name="Kim Y."/>
            <person name="Blasche S."/>
        </authorList>
    </citation>
    <scope>NUCLEOTIDE SEQUENCE [LARGE SCALE GENOMIC DNA]</scope>
    <source>
        <strain evidence="7 8">KR</strain>
    </source>
</reference>
<dbReference type="Pfam" id="PF00850">
    <property type="entry name" value="Hist_deacetyl"/>
    <property type="match status" value="1"/>
</dbReference>
<comment type="similarity">
    <text evidence="2">Belongs to the histone deacetylase family.</text>
</comment>
<evidence type="ECO:0000313" key="8">
    <source>
        <dbReference type="Proteomes" id="UP000777482"/>
    </source>
</evidence>
<evidence type="ECO:0000256" key="1">
    <source>
        <dbReference type="ARBA" id="ARBA00001947"/>
    </source>
</evidence>
<proteinExistence type="inferred from homology"/>
<dbReference type="InterPro" id="IPR000286">
    <property type="entry name" value="HDACs"/>
</dbReference>
<dbReference type="PANTHER" id="PTHR10625:SF17">
    <property type="entry name" value="HISTONE DEACETYLASE 8"/>
    <property type="match status" value="1"/>
</dbReference>
<evidence type="ECO:0000256" key="2">
    <source>
        <dbReference type="ARBA" id="ARBA00005947"/>
    </source>
</evidence>
<dbReference type="PANTHER" id="PTHR10625">
    <property type="entry name" value="HISTONE DEACETYLASE HDAC1-RELATED"/>
    <property type="match status" value="1"/>
</dbReference>
<name>A0A9P7B8S6_RHOMI</name>
<sequence length="374" mass="41293">MLVFHTPLSLSHDPPNEILSGCAQPYFESPARVTRIVSALLDPESRDGSEFEERCCDWTKEDVASDAALLQAVARVHDPLYLDFLREIYDEWIEEGGSKEAALPETFLRHDLLLEPDHPARNYSVDAIARIGRHSFDLSAPVTADTWAAALASARVALEALSALTSSTADATFALCRPPGHHATDSLCGGYCYLNNAAVAARQFQHNRGTKAKVAILDIDYHHGNGTSKIFYNDPSVLYVSLHAWADYPYYTGAEQERGGPDAKGMNINYPLPRGCSNDEYILTLLKAVNNVRRFAPELLIVSLGVDTYIRDPITDFCITLETYPEVGRTIAQIERPTLFVMEGGYCMDAIGECVRSVLAGFQEEARDLAELSE</sequence>
<dbReference type="Proteomes" id="UP000777482">
    <property type="component" value="Unassembled WGS sequence"/>
</dbReference>
<organism evidence="7 8">
    <name type="scientific">Rhodotorula mucilaginosa</name>
    <name type="common">Yeast</name>
    <name type="synonym">Rhodotorula rubra</name>
    <dbReference type="NCBI Taxonomy" id="5537"/>
    <lineage>
        <taxon>Eukaryota</taxon>
        <taxon>Fungi</taxon>
        <taxon>Dikarya</taxon>
        <taxon>Basidiomycota</taxon>
        <taxon>Pucciniomycotina</taxon>
        <taxon>Microbotryomycetes</taxon>
        <taxon>Sporidiobolales</taxon>
        <taxon>Sporidiobolaceae</taxon>
        <taxon>Rhodotorula</taxon>
    </lineage>
</organism>
<dbReference type="GO" id="GO:0040029">
    <property type="term" value="P:epigenetic regulation of gene expression"/>
    <property type="evidence" value="ECO:0007669"/>
    <property type="project" value="TreeGrafter"/>
</dbReference>
<dbReference type="OrthoDB" id="424012at2759"/>
<evidence type="ECO:0000256" key="4">
    <source>
        <dbReference type="ARBA" id="ARBA00022801"/>
    </source>
</evidence>
<dbReference type="GO" id="GO:0004407">
    <property type="term" value="F:histone deacetylase activity"/>
    <property type="evidence" value="ECO:0007669"/>
    <property type="project" value="TreeGrafter"/>
</dbReference>